<dbReference type="PANTHER" id="PTHR42721:SF3">
    <property type="entry name" value="BETA-D-XYLOSIDASE 5-RELATED"/>
    <property type="match status" value="1"/>
</dbReference>
<dbReference type="InterPro" id="IPR044993">
    <property type="entry name" value="BXL"/>
</dbReference>
<dbReference type="InterPro" id="IPR001764">
    <property type="entry name" value="Glyco_hydro_3_N"/>
</dbReference>
<dbReference type="EMBL" id="CP117167">
    <property type="protein sequence ID" value="WCT10413.1"/>
    <property type="molecule type" value="Genomic_DNA"/>
</dbReference>
<dbReference type="SUPFAM" id="SSF51445">
    <property type="entry name" value="(Trans)glycosidases"/>
    <property type="match status" value="1"/>
</dbReference>
<dbReference type="Proteomes" id="UP001216139">
    <property type="component" value="Chromosome"/>
</dbReference>
<protein>
    <submittedName>
        <fullName evidence="5">Glycoside hydrolase family 3 N-terminal domain-containing protein</fullName>
    </submittedName>
</protein>
<accession>A0ABY7T2B7</accession>
<evidence type="ECO:0000259" key="4">
    <source>
        <dbReference type="SMART" id="SM01217"/>
    </source>
</evidence>
<reference evidence="5 6" key="1">
    <citation type="submission" date="2023-02" db="EMBL/GenBank/DDBJ databases">
        <title>Genome sequence of Mucilaginibacter jinjuensis strain KACC 16571.</title>
        <authorList>
            <person name="Kim S."/>
            <person name="Heo J."/>
            <person name="Kwon S.-W."/>
        </authorList>
    </citation>
    <scope>NUCLEOTIDE SEQUENCE [LARGE SCALE GENOMIC DNA]</scope>
    <source>
        <strain evidence="5 6">KACC 16571</strain>
    </source>
</reference>
<organism evidence="5 6">
    <name type="scientific">Mucilaginibacter jinjuensis</name>
    <dbReference type="NCBI Taxonomy" id="1176721"/>
    <lineage>
        <taxon>Bacteria</taxon>
        <taxon>Pseudomonadati</taxon>
        <taxon>Bacteroidota</taxon>
        <taxon>Sphingobacteriia</taxon>
        <taxon>Sphingobacteriales</taxon>
        <taxon>Sphingobacteriaceae</taxon>
        <taxon>Mucilaginibacter</taxon>
    </lineage>
</organism>
<dbReference type="GO" id="GO:0016787">
    <property type="term" value="F:hydrolase activity"/>
    <property type="evidence" value="ECO:0007669"/>
    <property type="project" value="UniProtKB-KW"/>
</dbReference>
<dbReference type="Pfam" id="PF01915">
    <property type="entry name" value="Glyco_hydro_3_C"/>
    <property type="match status" value="1"/>
</dbReference>
<keyword evidence="3 5" id="KW-0378">Hydrolase</keyword>
<dbReference type="InterPro" id="IPR017853">
    <property type="entry name" value="GH"/>
</dbReference>
<evidence type="ECO:0000256" key="2">
    <source>
        <dbReference type="ARBA" id="ARBA00022729"/>
    </source>
</evidence>
<dbReference type="Pfam" id="PF14310">
    <property type="entry name" value="Fn3-like"/>
    <property type="match status" value="1"/>
</dbReference>
<proteinExistence type="inferred from homology"/>
<keyword evidence="6" id="KW-1185">Reference proteome</keyword>
<evidence type="ECO:0000313" key="6">
    <source>
        <dbReference type="Proteomes" id="UP001216139"/>
    </source>
</evidence>
<dbReference type="RefSeq" id="WP_273628600.1">
    <property type="nucleotide sequence ID" value="NZ_CP117167.1"/>
</dbReference>
<dbReference type="SMART" id="SM01217">
    <property type="entry name" value="Fn3_like"/>
    <property type="match status" value="1"/>
</dbReference>
<dbReference type="PANTHER" id="PTHR42721">
    <property type="entry name" value="SUGAR HYDROLASE-RELATED"/>
    <property type="match status" value="1"/>
</dbReference>
<dbReference type="Pfam" id="PF00933">
    <property type="entry name" value="Glyco_hydro_3"/>
    <property type="match status" value="1"/>
</dbReference>
<evidence type="ECO:0000313" key="5">
    <source>
        <dbReference type="EMBL" id="WCT10413.1"/>
    </source>
</evidence>
<feature type="domain" description="Fibronectin type III-like" evidence="4">
    <location>
        <begin position="674"/>
        <end position="743"/>
    </location>
</feature>
<evidence type="ECO:0000256" key="3">
    <source>
        <dbReference type="ARBA" id="ARBA00022801"/>
    </source>
</evidence>
<dbReference type="InterPro" id="IPR036962">
    <property type="entry name" value="Glyco_hydro_3_N_sf"/>
</dbReference>
<dbReference type="SUPFAM" id="SSF52279">
    <property type="entry name" value="Beta-D-glucan exohydrolase, C-terminal domain"/>
    <property type="match status" value="1"/>
</dbReference>
<evidence type="ECO:0000256" key="1">
    <source>
        <dbReference type="ARBA" id="ARBA00005336"/>
    </source>
</evidence>
<gene>
    <name evidence="5" type="ORF">PQO05_16885</name>
</gene>
<sequence>MNLFTYKKLAGYALAISALLAFKEYKAPLYPYKDARLPVEKRVADLLSRMTTDEKIRQLDMFWGKEISDLQGRHEASSFSEEKTAKMFGTLGAGSIHDFYPLTADLSNQVQKYAIEHTRLGIPVLFIEEGLHGYSGKGSTSFPIPLQLASSWDTSLVHKVGRVIATEARAHGTDMILGPVLCLPHDPRWGRVEETYGEDPFLDAANGVAMVRGLQGSGLSSNNSVIAEPKHFAVHGIPEAGSNTAPVNIGEREARSTFLYVFEKAVREGGAMGMMAAYSELDGVPCVDNKWLLTDVLRKEWGFKGFVLSDLGAIKMSLENHHIATDTSDALAQTFNAGLNMQFYDFSHQGFMDAVKKAINDKKLSIEQLNKTVADVLKVKFLLGLFDHPYIDNALVSKVFHTEQSQQLSLKAAQEGIVLLKNEQSVLPLKSNVKSIAVIGSLAESTYLGGYSNTEDKAISILDGLKQRGGDLKIHFEKGYSSDSTQSGLNLKDKAVDLAKNSDAVILVLGEDLSIVGEGKDRAGLDLDERQLNLAKALQATGKPVVAVLANGRPLCINWVAQHIPAVVESWFAGEKSGLAIADVLLGKVNPSGKLPITFPRSVGQIPFYYNHKPTSYHKYVDEKDTPLFSFGHGLSYTTFKYDDIKLSSTKVALNQDIKVSVKITNSGNVAGTEVAQLYIRDVVSSVTTPVMSLKGFQRVSLNPGESRVVEFTVKSAELALWNRQMKHVVEPGEFKVMVGSSSADIRQQGSFRVTAN</sequence>
<dbReference type="InterPro" id="IPR002772">
    <property type="entry name" value="Glyco_hydro_3_C"/>
</dbReference>
<dbReference type="Gene3D" id="3.40.50.1700">
    <property type="entry name" value="Glycoside hydrolase family 3 C-terminal domain"/>
    <property type="match status" value="1"/>
</dbReference>
<comment type="similarity">
    <text evidence="1">Belongs to the glycosyl hydrolase 3 family.</text>
</comment>
<dbReference type="InterPro" id="IPR013783">
    <property type="entry name" value="Ig-like_fold"/>
</dbReference>
<name>A0ABY7T2B7_9SPHI</name>
<dbReference type="PRINTS" id="PR00133">
    <property type="entry name" value="GLHYDRLASE3"/>
</dbReference>
<dbReference type="Gene3D" id="2.60.40.10">
    <property type="entry name" value="Immunoglobulins"/>
    <property type="match status" value="1"/>
</dbReference>
<dbReference type="Gene3D" id="3.20.20.300">
    <property type="entry name" value="Glycoside hydrolase, family 3, N-terminal domain"/>
    <property type="match status" value="1"/>
</dbReference>
<dbReference type="InterPro" id="IPR026891">
    <property type="entry name" value="Fn3-like"/>
</dbReference>
<dbReference type="InterPro" id="IPR036881">
    <property type="entry name" value="Glyco_hydro_3_C_sf"/>
</dbReference>
<keyword evidence="2" id="KW-0732">Signal</keyword>